<evidence type="ECO:0000256" key="1">
    <source>
        <dbReference type="SAM" id="Phobius"/>
    </source>
</evidence>
<keyword evidence="3" id="KW-1185">Reference proteome</keyword>
<keyword evidence="1" id="KW-0472">Membrane</keyword>
<feature type="transmembrane region" description="Helical" evidence="1">
    <location>
        <begin position="6"/>
        <end position="24"/>
    </location>
</feature>
<accession>A0ABV4NPD9</accession>
<protein>
    <submittedName>
        <fullName evidence="2">Uncharacterized protein</fullName>
    </submittedName>
</protein>
<gene>
    <name evidence="2" type="ORF">ACCI51_12590</name>
</gene>
<dbReference type="EMBL" id="JBGMEL010000011">
    <property type="protein sequence ID" value="MFA0791387.1"/>
    <property type="molecule type" value="Genomic_DNA"/>
</dbReference>
<name>A0ABV4NPD9_9GAMM</name>
<keyword evidence="1" id="KW-0812">Transmembrane</keyword>
<proteinExistence type="predicted"/>
<evidence type="ECO:0000313" key="3">
    <source>
        <dbReference type="Proteomes" id="UP001569414"/>
    </source>
</evidence>
<keyword evidence="1" id="KW-1133">Transmembrane helix</keyword>
<organism evidence="2 3">
    <name type="scientific">Microbulbifer echini</name>
    <dbReference type="NCBI Taxonomy" id="1529067"/>
    <lineage>
        <taxon>Bacteria</taxon>
        <taxon>Pseudomonadati</taxon>
        <taxon>Pseudomonadota</taxon>
        <taxon>Gammaproteobacteria</taxon>
        <taxon>Cellvibrionales</taxon>
        <taxon>Microbulbiferaceae</taxon>
        <taxon>Microbulbifer</taxon>
    </lineage>
</organism>
<evidence type="ECO:0000313" key="2">
    <source>
        <dbReference type="EMBL" id="MFA0791387.1"/>
    </source>
</evidence>
<dbReference type="Proteomes" id="UP001569414">
    <property type="component" value="Unassembled WGS sequence"/>
</dbReference>
<comment type="caution">
    <text evidence="2">The sequence shown here is derived from an EMBL/GenBank/DDBJ whole genome shotgun (WGS) entry which is preliminary data.</text>
</comment>
<reference evidence="2 3" key="1">
    <citation type="submission" date="2024-08" db="EMBL/GenBank/DDBJ databases">
        <authorList>
            <person name="Ishaq N."/>
        </authorList>
    </citation>
    <scope>NUCLEOTIDE SEQUENCE [LARGE SCALE GENOMIC DNA]</scope>
    <source>
        <strain evidence="2 3">JCM 30400</strain>
    </source>
</reference>
<sequence>MPVWFEVSVVVAFAIGAVFFFAKYRETAAALHESERMKTRLSNDLNRYKDVPRLRAVREALLGAKPLPIDDDGNEHLLLRDGDLQLHHLILRRESTPVHDEEEATYLKNGEPVKLSEFE</sequence>
<dbReference type="RefSeq" id="WP_371843860.1">
    <property type="nucleotide sequence ID" value="NZ_JBGMEL010000011.1"/>
</dbReference>